<evidence type="ECO:0000313" key="7">
    <source>
        <dbReference type="EMBL" id="AJQ97476.1"/>
    </source>
</evidence>
<dbReference type="GO" id="GO:0016020">
    <property type="term" value="C:membrane"/>
    <property type="evidence" value="ECO:0007669"/>
    <property type="project" value="UniProtKB-SubCell"/>
</dbReference>
<comment type="subcellular location">
    <subcellularLocation>
        <location evidence="1">Membrane</location>
    </subcellularLocation>
</comment>
<evidence type="ECO:0000256" key="2">
    <source>
        <dbReference type="ARBA" id="ARBA00022692"/>
    </source>
</evidence>
<dbReference type="GO" id="GO:0005506">
    <property type="term" value="F:iron ion binding"/>
    <property type="evidence" value="ECO:0007669"/>
    <property type="project" value="InterPro"/>
</dbReference>
<dbReference type="GO" id="GO:0016491">
    <property type="term" value="F:oxidoreductase activity"/>
    <property type="evidence" value="ECO:0007669"/>
    <property type="project" value="InterPro"/>
</dbReference>
<keyword evidence="2 5" id="KW-0812">Transmembrane</keyword>
<dbReference type="HOGENOM" id="CLU_033631_3_1_6"/>
<keyword evidence="8" id="KW-1185">Reference proteome</keyword>
<name>A0A0C5VTG4_9GAMM</name>
<feature type="transmembrane region" description="Helical" evidence="5">
    <location>
        <begin position="34"/>
        <end position="52"/>
    </location>
</feature>
<dbReference type="EMBL" id="CP007142">
    <property type="protein sequence ID" value="AJQ97476.1"/>
    <property type="molecule type" value="Genomic_DNA"/>
</dbReference>
<dbReference type="PATRIC" id="fig|1445510.3.peg.5407"/>
<dbReference type="PANTHER" id="PTHR11863">
    <property type="entry name" value="STEROL DESATURASE"/>
    <property type="match status" value="1"/>
</dbReference>
<evidence type="ECO:0000259" key="6">
    <source>
        <dbReference type="Pfam" id="PF04116"/>
    </source>
</evidence>
<dbReference type="AlphaFoldDB" id="A0A0C5VTG4"/>
<feature type="transmembrane region" description="Helical" evidence="5">
    <location>
        <begin position="6"/>
        <end position="22"/>
    </location>
</feature>
<dbReference type="OrthoDB" id="9770329at2"/>
<gene>
    <name evidence="7" type="ORF">YC6258_05446</name>
</gene>
<dbReference type="InterPro" id="IPR050307">
    <property type="entry name" value="Sterol_Desaturase_Related"/>
</dbReference>
<dbReference type="STRING" id="1445510.YC6258_05446"/>
<dbReference type="KEGG" id="gsn:YC6258_05446"/>
<dbReference type="InterPro" id="IPR006694">
    <property type="entry name" value="Fatty_acid_hydroxylase"/>
</dbReference>
<feature type="transmembrane region" description="Helical" evidence="5">
    <location>
        <begin position="72"/>
        <end position="91"/>
    </location>
</feature>
<keyword evidence="3 5" id="KW-1133">Transmembrane helix</keyword>
<protein>
    <submittedName>
        <fullName evidence="7">Sterol desaturase</fullName>
    </submittedName>
</protein>
<dbReference type="GO" id="GO:0008610">
    <property type="term" value="P:lipid biosynthetic process"/>
    <property type="evidence" value="ECO:0007669"/>
    <property type="project" value="InterPro"/>
</dbReference>
<keyword evidence="4 5" id="KW-0472">Membrane</keyword>
<organism evidence="7 8">
    <name type="scientific">Gynuella sunshinyii YC6258</name>
    <dbReference type="NCBI Taxonomy" id="1445510"/>
    <lineage>
        <taxon>Bacteria</taxon>
        <taxon>Pseudomonadati</taxon>
        <taxon>Pseudomonadota</taxon>
        <taxon>Gammaproteobacteria</taxon>
        <taxon>Oceanospirillales</taxon>
        <taxon>Saccharospirillaceae</taxon>
        <taxon>Gynuella</taxon>
    </lineage>
</organism>
<feature type="domain" description="Fatty acid hydroxylase" evidence="6">
    <location>
        <begin position="75"/>
        <end position="205"/>
    </location>
</feature>
<accession>A0A0C5VTG4</accession>
<reference evidence="7 8" key="1">
    <citation type="submission" date="2014-01" db="EMBL/GenBank/DDBJ databases">
        <title>Full genme sequencing of cellulolytic bacterium Gynuella sunshinyii YC6258T gen. nov., sp. nov.</title>
        <authorList>
            <person name="Khan H."/>
            <person name="Chung E.J."/>
            <person name="Chung Y.R."/>
        </authorList>
    </citation>
    <scope>NUCLEOTIDE SEQUENCE [LARGE SCALE GENOMIC DNA]</scope>
    <source>
        <strain evidence="7 8">YC6258</strain>
    </source>
</reference>
<evidence type="ECO:0000256" key="1">
    <source>
        <dbReference type="ARBA" id="ARBA00004370"/>
    </source>
</evidence>
<evidence type="ECO:0000256" key="4">
    <source>
        <dbReference type="ARBA" id="ARBA00023136"/>
    </source>
</evidence>
<evidence type="ECO:0000313" key="8">
    <source>
        <dbReference type="Proteomes" id="UP000032266"/>
    </source>
</evidence>
<dbReference type="RefSeq" id="WP_052830556.1">
    <property type="nucleotide sequence ID" value="NZ_CP007142.1"/>
</dbReference>
<dbReference type="Proteomes" id="UP000032266">
    <property type="component" value="Chromosome"/>
</dbReference>
<dbReference type="Pfam" id="PF04116">
    <property type="entry name" value="FA_hydroxylase"/>
    <property type="match status" value="1"/>
</dbReference>
<sequence>MYVSFFVFLAFLIILEWFYKARNYPAIPWWKTRAICITVFTLSCAQLFSIWFDTVIPDVMLVNTSAYLPAPLAGLVGFMWATLAVYWWHLAMHKSDLLWRLFHQLHHSPQRIELLATFYTHPLNSISVTFFGSIMVHIIGLNIEAVGWYAIIYSMASVFNHVNISVPRWIGYFIQTPDMHRVHHEYQRHQNNYAEFPLWDMLFGTYRNPEKAPERCGFDTDKEIKVFSMLMLKDVHKRAKVPE</sequence>
<proteinExistence type="predicted"/>
<evidence type="ECO:0000256" key="5">
    <source>
        <dbReference type="SAM" id="Phobius"/>
    </source>
</evidence>
<evidence type="ECO:0000256" key="3">
    <source>
        <dbReference type="ARBA" id="ARBA00022989"/>
    </source>
</evidence>